<dbReference type="InterPro" id="IPR023213">
    <property type="entry name" value="CAT-like_dom_sf"/>
</dbReference>
<dbReference type="OrthoDB" id="1862401at2759"/>
<dbReference type="Proteomes" id="UP000800038">
    <property type="component" value="Unassembled WGS sequence"/>
</dbReference>
<dbReference type="AlphaFoldDB" id="A0A6A5SY04"/>
<feature type="region of interest" description="Disordered" evidence="1">
    <location>
        <begin position="157"/>
        <end position="190"/>
    </location>
</feature>
<evidence type="ECO:0000256" key="1">
    <source>
        <dbReference type="SAM" id="MobiDB-lite"/>
    </source>
</evidence>
<proteinExistence type="predicted"/>
<sequence>MKCSLRSQRVYRKALIGHSLEKEHTRLLKPQGGHRERDRDLSSARRALATLTQESVTGPIIKADQNRPAPLRTAPYKVVTNMSRISCSAINDPSTSLSSLAKSHISKFTPVAALIWAQVLRARLPLLISPGTTPSTLAVVADLRTRLVPRQPHHLSHAYMQSSSRHSRFSAPIHRPRTPRRPRSQDCARG</sequence>
<dbReference type="EMBL" id="ML976009">
    <property type="protein sequence ID" value="KAF1945555.1"/>
    <property type="molecule type" value="Genomic_DNA"/>
</dbReference>
<name>A0A6A5SY04_9PLEO</name>
<accession>A0A6A5SY04</accession>
<reference evidence="2" key="1">
    <citation type="journal article" date="2020" name="Stud. Mycol.">
        <title>101 Dothideomycetes genomes: a test case for predicting lifestyles and emergence of pathogens.</title>
        <authorList>
            <person name="Haridas S."/>
            <person name="Albert R."/>
            <person name="Binder M."/>
            <person name="Bloem J."/>
            <person name="Labutti K."/>
            <person name="Salamov A."/>
            <person name="Andreopoulos B."/>
            <person name="Baker S."/>
            <person name="Barry K."/>
            <person name="Bills G."/>
            <person name="Bluhm B."/>
            <person name="Cannon C."/>
            <person name="Castanera R."/>
            <person name="Culley D."/>
            <person name="Daum C."/>
            <person name="Ezra D."/>
            <person name="Gonzalez J."/>
            <person name="Henrissat B."/>
            <person name="Kuo A."/>
            <person name="Liang C."/>
            <person name="Lipzen A."/>
            <person name="Lutzoni F."/>
            <person name="Magnuson J."/>
            <person name="Mondo S."/>
            <person name="Nolan M."/>
            <person name="Ohm R."/>
            <person name="Pangilinan J."/>
            <person name="Park H.-J."/>
            <person name="Ramirez L."/>
            <person name="Alfaro M."/>
            <person name="Sun H."/>
            <person name="Tritt A."/>
            <person name="Yoshinaga Y."/>
            <person name="Zwiers L.-H."/>
            <person name="Turgeon B."/>
            <person name="Goodwin S."/>
            <person name="Spatafora J."/>
            <person name="Crous P."/>
            <person name="Grigoriev I."/>
        </authorList>
    </citation>
    <scope>NUCLEOTIDE SEQUENCE</scope>
    <source>
        <strain evidence="2">CBS 161.51</strain>
    </source>
</reference>
<gene>
    <name evidence="2" type="ORF">EJ02DRAFT_475877</name>
</gene>
<evidence type="ECO:0000313" key="3">
    <source>
        <dbReference type="Proteomes" id="UP000800038"/>
    </source>
</evidence>
<evidence type="ECO:0000313" key="2">
    <source>
        <dbReference type="EMBL" id="KAF1945555.1"/>
    </source>
</evidence>
<dbReference type="Gene3D" id="3.30.559.10">
    <property type="entry name" value="Chloramphenicol acetyltransferase-like domain"/>
    <property type="match status" value="1"/>
</dbReference>
<protein>
    <submittedName>
        <fullName evidence="2">Uncharacterized protein</fullName>
    </submittedName>
</protein>
<keyword evidence="3" id="KW-1185">Reference proteome</keyword>
<organism evidence="2 3">
    <name type="scientific">Clathrospora elynae</name>
    <dbReference type="NCBI Taxonomy" id="706981"/>
    <lineage>
        <taxon>Eukaryota</taxon>
        <taxon>Fungi</taxon>
        <taxon>Dikarya</taxon>
        <taxon>Ascomycota</taxon>
        <taxon>Pezizomycotina</taxon>
        <taxon>Dothideomycetes</taxon>
        <taxon>Pleosporomycetidae</taxon>
        <taxon>Pleosporales</taxon>
        <taxon>Diademaceae</taxon>
        <taxon>Clathrospora</taxon>
    </lineage>
</organism>